<dbReference type="SUPFAM" id="SSF103473">
    <property type="entry name" value="MFS general substrate transporter"/>
    <property type="match status" value="1"/>
</dbReference>
<comment type="caution">
    <text evidence="10">The sequence shown here is derived from an EMBL/GenBank/DDBJ whole genome shotgun (WGS) entry which is preliminary data.</text>
</comment>
<proteinExistence type="inferred from homology"/>
<feature type="transmembrane region" description="Helical" evidence="8">
    <location>
        <begin position="367"/>
        <end position="390"/>
    </location>
</feature>
<gene>
    <name evidence="10" type="ORF">TCE0_033r08428</name>
</gene>
<evidence type="ECO:0000256" key="7">
    <source>
        <dbReference type="RuleBase" id="RU003346"/>
    </source>
</evidence>
<comment type="similarity">
    <text evidence="2 7">Belongs to the major facilitator superfamily. Sugar transporter (TC 2.A.1.1) family.</text>
</comment>
<feature type="transmembrane region" description="Helical" evidence="8">
    <location>
        <begin position="411"/>
        <end position="430"/>
    </location>
</feature>
<dbReference type="GO" id="GO:0016020">
    <property type="term" value="C:membrane"/>
    <property type="evidence" value="ECO:0007669"/>
    <property type="project" value="UniProtKB-SubCell"/>
</dbReference>
<evidence type="ECO:0000313" key="11">
    <source>
        <dbReference type="Proteomes" id="UP000053095"/>
    </source>
</evidence>
<feature type="transmembrane region" description="Helical" evidence="8">
    <location>
        <begin position="306"/>
        <end position="326"/>
    </location>
</feature>
<dbReference type="EMBL" id="DF933829">
    <property type="protein sequence ID" value="GAM38020.1"/>
    <property type="molecule type" value="Genomic_DNA"/>
</dbReference>
<dbReference type="InterPro" id="IPR050360">
    <property type="entry name" value="MFS_Sugar_Transporters"/>
</dbReference>
<feature type="transmembrane region" description="Helical" evidence="8">
    <location>
        <begin position="91"/>
        <end position="113"/>
    </location>
</feature>
<keyword evidence="5 8" id="KW-1133">Transmembrane helix</keyword>
<keyword evidence="3 7" id="KW-0813">Transport</keyword>
<evidence type="ECO:0000256" key="2">
    <source>
        <dbReference type="ARBA" id="ARBA00010992"/>
    </source>
</evidence>
<keyword evidence="4 8" id="KW-0812">Transmembrane</keyword>
<name>A0A6V8H9C2_TALPI</name>
<feature type="transmembrane region" description="Helical" evidence="8">
    <location>
        <begin position="436"/>
        <end position="455"/>
    </location>
</feature>
<evidence type="ECO:0000313" key="10">
    <source>
        <dbReference type="EMBL" id="GAM38020.1"/>
    </source>
</evidence>
<dbReference type="NCBIfam" id="TIGR00879">
    <property type="entry name" value="SP"/>
    <property type="match status" value="1"/>
</dbReference>
<feature type="transmembrane region" description="Helical" evidence="8">
    <location>
        <begin position="335"/>
        <end position="355"/>
    </location>
</feature>
<dbReference type="InterPro" id="IPR003663">
    <property type="entry name" value="Sugar/inositol_transpt"/>
</dbReference>
<comment type="subcellular location">
    <subcellularLocation>
        <location evidence="1">Membrane</location>
        <topology evidence="1">Multi-pass membrane protein</topology>
    </subcellularLocation>
</comment>
<feature type="domain" description="Major facilitator superfamily (MFS) profile" evidence="9">
    <location>
        <begin position="18"/>
        <end position="459"/>
    </location>
</feature>
<sequence length="506" mass="56149">MSSLNDITKHFNKTLARSFMVIFLSTLNYGFDNQGFSTSQAMAAFKHQFGEYDSKKGAYALPTYWLSLFNSLNYIGFALGVMVGSLVSSRWGRRMCIFVMSCWALVAATIVISSTSRDQMLAGRVLFYIYVGMELSVMPIFMSEIMPAPIRGITVGSYQFSLVTGGLIVNCICRGTSTLKTNAAWRIPFGLFFVIPAIIICVIWTIPESPRWLLTKDRIEEARSNLQKLREGTLTDTEISAEFEYLQTSLRCMPEQGKFKELFNQANRKRTAIAIGMNTFQQVTGQAFVSTYSATFISGLGTVNPFSMTVINLCCYLLVMGIGLYLNDRVGRKPLLFISAAIQFAAITTMGGIGLIKNPSSSAKTAIVAMVTIFGCGFILAWAPLTYVVTTEVAPLRLRDVMQRTASTVNVVFQFAVNFTIPYLLYAPYANLGSKVGFIFGSLSFCAMIFTYLCVPECKGKSLEEIDVLFHQGLSVRKFGSFKGEMSSIEDDIKLGKIDNEHKEFV</sequence>
<feature type="transmembrane region" description="Helical" evidence="8">
    <location>
        <begin position="64"/>
        <end position="85"/>
    </location>
</feature>
<organism evidence="10 11">
    <name type="scientific">Talaromyces pinophilus</name>
    <name type="common">Penicillium pinophilum</name>
    <dbReference type="NCBI Taxonomy" id="128442"/>
    <lineage>
        <taxon>Eukaryota</taxon>
        <taxon>Fungi</taxon>
        <taxon>Dikarya</taxon>
        <taxon>Ascomycota</taxon>
        <taxon>Pezizomycotina</taxon>
        <taxon>Eurotiomycetes</taxon>
        <taxon>Eurotiomycetidae</taxon>
        <taxon>Eurotiales</taxon>
        <taxon>Trichocomaceae</taxon>
        <taxon>Talaromyces</taxon>
        <taxon>Talaromyces sect. Talaromyces</taxon>
    </lineage>
</organism>
<feature type="transmembrane region" description="Helical" evidence="8">
    <location>
        <begin position="125"/>
        <end position="143"/>
    </location>
</feature>
<dbReference type="InterPro" id="IPR005828">
    <property type="entry name" value="MFS_sugar_transport-like"/>
</dbReference>
<dbReference type="PROSITE" id="PS50850">
    <property type="entry name" value="MFS"/>
    <property type="match status" value="1"/>
</dbReference>
<dbReference type="FunFam" id="1.20.1250.20:FF:000078">
    <property type="entry name" value="MFS maltose transporter, putative"/>
    <property type="match status" value="1"/>
</dbReference>
<evidence type="ECO:0000256" key="3">
    <source>
        <dbReference type="ARBA" id="ARBA00022448"/>
    </source>
</evidence>
<keyword evidence="6 8" id="KW-0472">Membrane</keyword>
<dbReference type="PANTHER" id="PTHR48022:SF77">
    <property type="entry name" value="MAJOR FACILITATOR SUPERFAMILY (MFS) PROFILE DOMAIN-CONTAINING PROTEIN"/>
    <property type="match status" value="1"/>
</dbReference>
<protein>
    <recommendedName>
        <fullName evidence="9">Major facilitator superfamily (MFS) profile domain-containing protein</fullName>
    </recommendedName>
</protein>
<dbReference type="PANTHER" id="PTHR48022">
    <property type="entry name" value="PLASTIDIC GLUCOSE TRANSPORTER 4"/>
    <property type="match status" value="1"/>
</dbReference>
<evidence type="ECO:0000256" key="4">
    <source>
        <dbReference type="ARBA" id="ARBA00022692"/>
    </source>
</evidence>
<feature type="transmembrane region" description="Helical" evidence="8">
    <location>
        <begin position="155"/>
        <end position="173"/>
    </location>
</feature>
<keyword evidence="11" id="KW-1185">Reference proteome</keyword>
<dbReference type="InterPro" id="IPR036259">
    <property type="entry name" value="MFS_trans_sf"/>
</dbReference>
<feature type="transmembrane region" description="Helical" evidence="8">
    <location>
        <begin position="185"/>
        <end position="206"/>
    </location>
</feature>
<evidence type="ECO:0000259" key="9">
    <source>
        <dbReference type="PROSITE" id="PS50850"/>
    </source>
</evidence>
<reference evidence="11" key="1">
    <citation type="journal article" date="2015" name="Genome Announc.">
        <title>Draft genome sequence of Talaromyces cellulolyticus strain Y-94, a source of lignocellulosic biomass-degrading enzymes.</title>
        <authorList>
            <person name="Fujii T."/>
            <person name="Koike H."/>
            <person name="Sawayama S."/>
            <person name="Yano S."/>
            <person name="Inoue H."/>
        </authorList>
    </citation>
    <scope>NUCLEOTIDE SEQUENCE [LARGE SCALE GENOMIC DNA]</scope>
    <source>
        <strain evidence="11">Y-94</strain>
    </source>
</reference>
<dbReference type="Pfam" id="PF00083">
    <property type="entry name" value="Sugar_tr"/>
    <property type="match status" value="1"/>
</dbReference>
<dbReference type="InterPro" id="IPR020846">
    <property type="entry name" value="MFS_dom"/>
</dbReference>
<evidence type="ECO:0000256" key="5">
    <source>
        <dbReference type="ARBA" id="ARBA00022989"/>
    </source>
</evidence>
<evidence type="ECO:0000256" key="8">
    <source>
        <dbReference type="SAM" id="Phobius"/>
    </source>
</evidence>
<evidence type="ECO:0000256" key="6">
    <source>
        <dbReference type="ARBA" id="ARBA00023136"/>
    </source>
</evidence>
<dbReference type="Gene3D" id="1.20.1250.20">
    <property type="entry name" value="MFS general substrate transporter like domains"/>
    <property type="match status" value="1"/>
</dbReference>
<dbReference type="GO" id="GO:0005351">
    <property type="term" value="F:carbohydrate:proton symporter activity"/>
    <property type="evidence" value="ECO:0007669"/>
    <property type="project" value="TreeGrafter"/>
</dbReference>
<accession>A0A6V8H9C2</accession>
<dbReference type="AlphaFoldDB" id="A0A6V8H9C2"/>
<evidence type="ECO:0000256" key="1">
    <source>
        <dbReference type="ARBA" id="ARBA00004141"/>
    </source>
</evidence>
<dbReference type="Proteomes" id="UP000053095">
    <property type="component" value="Unassembled WGS sequence"/>
</dbReference>